<dbReference type="EMBL" id="FNWT01000003">
    <property type="protein sequence ID" value="SEH47380.1"/>
    <property type="molecule type" value="Genomic_DNA"/>
</dbReference>
<evidence type="ECO:0000313" key="3">
    <source>
        <dbReference type="Proteomes" id="UP000199128"/>
    </source>
</evidence>
<gene>
    <name evidence="2" type="ORF">SAMN05216446_1179</name>
    <name evidence="1" type="ORF">SAMN05216447_10355</name>
</gene>
<dbReference type="PANTHER" id="PTHR33221">
    <property type="entry name" value="WINGED HELIX-TURN-HELIX TRANSCRIPTIONAL REGULATOR, RRF2 FAMILY"/>
    <property type="match status" value="1"/>
</dbReference>
<evidence type="ECO:0000313" key="4">
    <source>
        <dbReference type="Proteomes" id="UP000199135"/>
    </source>
</evidence>
<keyword evidence="4" id="KW-1185">Reference proteome</keyword>
<reference evidence="3 4" key="2">
    <citation type="submission" date="2016-10" db="EMBL/GenBank/DDBJ databases">
        <authorList>
            <person name="Varghese N."/>
            <person name="Submissions S."/>
        </authorList>
    </citation>
    <scope>NUCLEOTIDE SEQUENCE [LARGE SCALE GENOMIC DNA]</scope>
    <source>
        <strain evidence="3">KHGC19</strain>
        <strain evidence="1 4">WCP15</strain>
    </source>
</reference>
<dbReference type="SUPFAM" id="SSF46785">
    <property type="entry name" value="Winged helix' DNA-binding domain"/>
    <property type="match status" value="1"/>
</dbReference>
<protein>
    <submittedName>
        <fullName evidence="2">Transcriptional regulator, BadM/Rrf2 family</fullName>
    </submittedName>
</protein>
<proteinExistence type="predicted"/>
<dbReference type="InterPro" id="IPR000944">
    <property type="entry name" value="Tscrpt_reg_Rrf2"/>
</dbReference>
<name>A0A1H9PY32_9ACTN</name>
<dbReference type="PANTHER" id="PTHR33221:SF15">
    <property type="entry name" value="HTH-TYPE TRANSCRIPTIONAL REGULATOR YWGB-RELATED"/>
    <property type="match status" value="1"/>
</dbReference>
<sequence>MDISRKTDYSLRMLAELVRSDGGVVSVRAAAEQNEVPYSFARSIQHDLVRAGIIESTRGSHGGMRLAVDPKTTTIKEIIEAVQGPIYVATCATCAEDGGPCPFRPECHFNPVWCEAERMLDAYFSMATLYDVVVDKKHPILSQGNQFILVGPEHPKPDVPSAR</sequence>
<dbReference type="NCBIfam" id="TIGR00738">
    <property type="entry name" value="rrf2_super"/>
    <property type="match status" value="1"/>
</dbReference>
<dbReference type="Proteomes" id="UP000199128">
    <property type="component" value="Unassembled WGS sequence"/>
</dbReference>
<dbReference type="PROSITE" id="PS51197">
    <property type="entry name" value="HTH_RRF2_2"/>
    <property type="match status" value="1"/>
</dbReference>
<dbReference type="Pfam" id="PF02082">
    <property type="entry name" value="Rrf2"/>
    <property type="match status" value="1"/>
</dbReference>
<dbReference type="EMBL" id="FOGP01000004">
    <property type="protein sequence ID" value="SER53092.1"/>
    <property type="molecule type" value="Genomic_DNA"/>
</dbReference>
<dbReference type="AlphaFoldDB" id="A0A1H9PY32"/>
<dbReference type="InterPro" id="IPR036388">
    <property type="entry name" value="WH-like_DNA-bd_sf"/>
</dbReference>
<dbReference type="GO" id="GO:0003700">
    <property type="term" value="F:DNA-binding transcription factor activity"/>
    <property type="evidence" value="ECO:0007669"/>
    <property type="project" value="TreeGrafter"/>
</dbReference>
<dbReference type="Gene3D" id="1.10.10.10">
    <property type="entry name" value="Winged helix-like DNA-binding domain superfamily/Winged helix DNA-binding domain"/>
    <property type="match status" value="1"/>
</dbReference>
<dbReference type="InterPro" id="IPR036390">
    <property type="entry name" value="WH_DNA-bd_sf"/>
</dbReference>
<dbReference type="RefSeq" id="WP_078687346.1">
    <property type="nucleotide sequence ID" value="NZ_FNWT01000003.1"/>
</dbReference>
<evidence type="ECO:0000313" key="1">
    <source>
        <dbReference type="EMBL" id="SEH47380.1"/>
    </source>
</evidence>
<dbReference type="Proteomes" id="UP000199135">
    <property type="component" value="Unassembled WGS sequence"/>
</dbReference>
<organism evidence="2 3">
    <name type="scientific">Parafannyhessea umbonata</name>
    <dbReference type="NCBI Taxonomy" id="604330"/>
    <lineage>
        <taxon>Bacteria</taxon>
        <taxon>Bacillati</taxon>
        <taxon>Actinomycetota</taxon>
        <taxon>Coriobacteriia</taxon>
        <taxon>Coriobacteriales</taxon>
        <taxon>Atopobiaceae</taxon>
        <taxon>Parafannyhessea</taxon>
    </lineage>
</organism>
<evidence type="ECO:0000313" key="2">
    <source>
        <dbReference type="EMBL" id="SER53092.1"/>
    </source>
</evidence>
<dbReference type="GO" id="GO:0005829">
    <property type="term" value="C:cytosol"/>
    <property type="evidence" value="ECO:0007669"/>
    <property type="project" value="TreeGrafter"/>
</dbReference>
<accession>A0A1H9PY32</accession>
<reference evidence="2" key="1">
    <citation type="submission" date="2016-10" db="EMBL/GenBank/DDBJ databases">
        <authorList>
            <person name="de Groot N.N."/>
        </authorList>
    </citation>
    <scope>NUCLEOTIDE SEQUENCE [LARGE SCALE GENOMIC DNA]</scope>
    <source>
        <strain evidence="2">KHGC19</strain>
    </source>
</reference>